<evidence type="ECO:0000313" key="1">
    <source>
        <dbReference type="EMBL" id="RNA03275.1"/>
    </source>
</evidence>
<gene>
    <name evidence="1" type="ORF">BpHYR1_040684</name>
</gene>
<sequence>MALDKFNGIGCYSSTRPICGDGLRQSKFMSKYSLLYVDNMFLSLIKRKLLEFLSESQFGNLYLTSYLISSFLLIL</sequence>
<name>A0A3M7PWW1_BRAPC</name>
<dbReference type="AlphaFoldDB" id="A0A3M7PWW1"/>
<dbReference type="Proteomes" id="UP000276133">
    <property type="component" value="Unassembled WGS sequence"/>
</dbReference>
<comment type="caution">
    <text evidence="1">The sequence shown here is derived from an EMBL/GenBank/DDBJ whole genome shotgun (WGS) entry which is preliminary data.</text>
</comment>
<evidence type="ECO:0000313" key="2">
    <source>
        <dbReference type="Proteomes" id="UP000276133"/>
    </source>
</evidence>
<organism evidence="1 2">
    <name type="scientific">Brachionus plicatilis</name>
    <name type="common">Marine rotifer</name>
    <name type="synonym">Brachionus muelleri</name>
    <dbReference type="NCBI Taxonomy" id="10195"/>
    <lineage>
        <taxon>Eukaryota</taxon>
        <taxon>Metazoa</taxon>
        <taxon>Spiralia</taxon>
        <taxon>Gnathifera</taxon>
        <taxon>Rotifera</taxon>
        <taxon>Eurotatoria</taxon>
        <taxon>Monogononta</taxon>
        <taxon>Pseudotrocha</taxon>
        <taxon>Ploima</taxon>
        <taxon>Brachionidae</taxon>
        <taxon>Brachionus</taxon>
    </lineage>
</organism>
<dbReference type="EMBL" id="REGN01008557">
    <property type="protein sequence ID" value="RNA03275.1"/>
    <property type="molecule type" value="Genomic_DNA"/>
</dbReference>
<proteinExistence type="predicted"/>
<accession>A0A3M7PWW1</accession>
<keyword evidence="2" id="KW-1185">Reference proteome</keyword>
<protein>
    <submittedName>
        <fullName evidence="1">Uncharacterized protein</fullName>
    </submittedName>
</protein>
<reference evidence="1 2" key="1">
    <citation type="journal article" date="2018" name="Sci. Rep.">
        <title>Genomic signatures of local adaptation to the degree of environmental predictability in rotifers.</title>
        <authorList>
            <person name="Franch-Gras L."/>
            <person name="Hahn C."/>
            <person name="Garcia-Roger E.M."/>
            <person name="Carmona M.J."/>
            <person name="Serra M."/>
            <person name="Gomez A."/>
        </authorList>
    </citation>
    <scope>NUCLEOTIDE SEQUENCE [LARGE SCALE GENOMIC DNA]</scope>
    <source>
        <strain evidence="1">HYR1</strain>
    </source>
</reference>